<sequence length="89" mass="9796">MHAFVYKSQRKPDTYLYLREKDAFGLVPDPVRLPLGPLVFVLEVELVPGRKLARADAEVVRANLSDRGFHLQAPLSVLDPLVEGGVGDG</sequence>
<name>A0A091AUY7_9GAMM</name>
<dbReference type="Pfam" id="PF05166">
    <property type="entry name" value="YcgL"/>
    <property type="match status" value="1"/>
</dbReference>
<dbReference type="AlphaFoldDB" id="A0A091AUY7"/>
<proteinExistence type="predicted"/>
<dbReference type="InterPro" id="IPR038068">
    <property type="entry name" value="YcgL-like_sf"/>
</dbReference>
<dbReference type="eggNOG" id="COG3100">
    <property type="taxonomic scope" value="Bacteria"/>
</dbReference>
<dbReference type="PROSITE" id="PS51648">
    <property type="entry name" value="YCGL"/>
    <property type="match status" value="1"/>
</dbReference>
<dbReference type="PANTHER" id="PTHR38109">
    <property type="entry name" value="PROTEIN YCGL"/>
    <property type="match status" value="1"/>
</dbReference>
<dbReference type="SUPFAM" id="SSF160191">
    <property type="entry name" value="YcgL-like"/>
    <property type="match status" value="1"/>
</dbReference>
<dbReference type="OrthoDB" id="7062382at2"/>
<dbReference type="Gene3D" id="3.10.510.20">
    <property type="entry name" value="YcgL domain"/>
    <property type="match status" value="1"/>
</dbReference>
<organism evidence="2 3">
    <name type="scientific">Arenimonas oryziterrae DSM 21050 = YC6267</name>
    <dbReference type="NCBI Taxonomy" id="1121015"/>
    <lineage>
        <taxon>Bacteria</taxon>
        <taxon>Pseudomonadati</taxon>
        <taxon>Pseudomonadota</taxon>
        <taxon>Gammaproteobacteria</taxon>
        <taxon>Lysobacterales</taxon>
        <taxon>Lysobacteraceae</taxon>
        <taxon>Arenimonas</taxon>
    </lineage>
</organism>
<keyword evidence="3" id="KW-1185">Reference proteome</keyword>
<dbReference type="InterPro" id="IPR027354">
    <property type="entry name" value="YcgL_dom"/>
</dbReference>
<dbReference type="RefSeq" id="WP_022969420.1">
    <property type="nucleotide sequence ID" value="NZ_ATVD01000003.1"/>
</dbReference>
<feature type="domain" description="YcgL" evidence="1">
    <location>
        <begin position="1"/>
        <end position="85"/>
    </location>
</feature>
<protein>
    <recommendedName>
        <fullName evidence="1">YcgL domain-containing protein</fullName>
    </recommendedName>
</protein>
<comment type="caution">
    <text evidence="2">The sequence shown here is derived from an EMBL/GenBank/DDBJ whole genome shotgun (WGS) entry which is preliminary data.</text>
</comment>
<dbReference type="STRING" id="1121015.GCA_000420545_01802"/>
<gene>
    <name evidence="2" type="ORF">N789_06750</name>
</gene>
<evidence type="ECO:0000313" key="2">
    <source>
        <dbReference type="EMBL" id="KFN44108.1"/>
    </source>
</evidence>
<evidence type="ECO:0000313" key="3">
    <source>
        <dbReference type="Proteomes" id="UP000029385"/>
    </source>
</evidence>
<dbReference type="PANTHER" id="PTHR38109:SF1">
    <property type="entry name" value="PROTEIN YCGL"/>
    <property type="match status" value="1"/>
</dbReference>
<reference evidence="2 3" key="1">
    <citation type="submission" date="2013-09" db="EMBL/GenBank/DDBJ databases">
        <title>Genome sequencing of Arenimonas oryziterrae.</title>
        <authorList>
            <person name="Chen F."/>
            <person name="Wang G."/>
        </authorList>
    </citation>
    <scope>NUCLEOTIDE SEQUENCE [LARGE SCALE GENOMIC DNA]</scope>
    <source>
        <strain evidence="2 3">YC6267</strain>
    </source>
</reference>
<dbReference type="PATRIC" id="fig|1121015.4.peg.838"/>
<evidence type="ECO:0000259" key="1">
    <source>
        <dbReference type="PROSITE" id="PS51648"/>
    </source>
</evidence>
<dbReference type="EMBL" id="AVCI01000003">
    <property type="protein sequence ID" value="KFN44108.1"/>
    <property type="molecule type" value="Genomic_DNA"/>
</dbReference>
<dbReference type="Proteomes" id="UP000029385">
    <property type="component" value="Unassembled WGS sequence"/>
</dbReference>
<accession>A0A091AUY7</accession>